<sequence length="164" mass="18693">MKNILYPLLFLLLAISCTPEDEISPEPDQNAYRPPTLVPSQVIGQWKLVKINAVSMMAIDPDNNWPLPYEEILHLNPDSSITRSRNGVKATGTFSIKTLPTNPTEWYVIVKFDDPSVAFHDLGYFKPNFSQGMWLRNGNAEYLMLNYSAFDGPTFYYQKEPATK</sequence>
<evidence type="ECO:0000313" key="1">
    <source>
        <dbReference type="EMBL" id="RNI31238.1"/>
    </source>
</evidence>
<dbReference type="Proteomes" id="UP000272117">
    <property type="component" value="Unassembled WGS sequence"/>
</dbReference>
<dbReference type="AlphaFoldDB" id="A0A3M9N2I8"/>
<dbReference type="EMBL" id="RJJD01000001">
    <property type="protein sequence ID" value="RNI31238.1"/>
    <property type="molecule type" value="Genomic_DNA"/>
</dbReference>
<reference evidence="1 2" key="1">
    <citation type="submission" date="2018-11" db="EMBL/GenBank/DDBJ databases">
        <title>Rufibacter latericius sp. nov., isolated from water in Baiyang Lake.</title>
        <authorList>
            <person name="Yang Y."/>
        </authorList>
    </citation>
    <scope>NUCLEOTIDE SEQUENCE [LARGE SCALE GENOMIC DNA]</scope>
    <source>
        <strain evidence="1 2">R-22-1c-1</strain>
    </source>
</reference>
<proteinExistence type="predicted"/>
<evidence type="ECO:0000313" key="2">
    <source>
        <dbReference type="Proteomes" id="UP000272117"/>
    </source>
</evidence>
<gene>
    <name evidence="1" type="ORF">EFB08_01520</name>
</gene>
<dbReference type="RefSeq" id="WP_123125142.1">
    <property type="nucleotide sequence ID" value="NZ_RJJD01000001.1"/>
</dbReference>
<accession>A0A3M9N2I8</accession>
<name>A0A3M9N2I8_9BACT</name>
<dbReference type="OrthoDB" id="9830760at2"/>
<protein>
    <submittedName>
        <fullName evidence="1">Uncharacterized protein</fullName>
    </submittedName>
</protein>
<organism evidence="1 2">
    <name type="scientific">Rufibacter latericius</name>
    <dbReference type="NCBI Taxonomy" id="2487040"/>
    <lineage>
        <taxon>Bacteria</taxon>
        <taxon>Pseudomonadati</taxon>
        <taxon>Bacteroidota</taxon>
        <taxon>Cytophagia</taxon>
        <taxon>Cytophagales</taxon>
        <taxon>Hymenobacteraceae</taxon>
        <taxon>Rufibacter</taxon>
    </lineage>
</organism>
<comment type="caution">
    <text evidence="1">The sequence shown here is derived from an EMBL/GenBank/DDBJ whole genome shotgun (WGS) entry which is preliminary data.</text>
</comment>
<keyword evidence="2" id="KW-1185">Reference proteome</keyword>
<dbReference type="PROSITE" id="PS51257">
    <property type="entry name" value="PROKAR_LIPOPROTEIN"/>
    <property type="match status" value="1"/>
</dbReference>